<feature type="binding site" evidence="7">
    <location>
        <position position="5"/>
    </location>
    <ligand>
        <name>Mg(2+)</name>
        <dbReference type="ChEBI" id="CHEBI:18420"/>
    </ligand>
</feature>
<dbReference type="GO" id="GO:0016787">
    <property type="term" value="F:hydrolase activity"/>
    <property type="evidence" value="ECO:0007669"/>
    <property type="project" value="UniProtKB-KW"/>
</dbReference>
<evidence type="ECO:0000256" key="6">
    <source>
        <dbReference type="ARBA" id="ARBA00022842"/>
    </source>
</evidence>
<dbReference type="InterPro" id="IPR022907">
    <property type="entry name" value="VapC_family"/>
</dbReference>
<keyword evidence="3 7" id="KW-0540">Nuclease</keyword>
<dbReference type="EC" id="3.1.-.-" evidence="7"/>
<proteinExistence type="inferred from homology"/>
<dbReference type="Proteomes" id="UP000271464">
    <property type="component" value="Unassembled WGS sequence"/>
</dbReference>
<dbReference type="Proteomes" id="UP000192335">
    <property type="component" value="Unassembled WGS sequence"/>
</dbReference>
<comment type="cofactor">
    <cofactor evidence="1 7">
        <name>Mg(2+)</name>
        <dbReference type="ChEBI" id="CHEBI:18420"/>
    </cofactor>
</comment>
<keyword evidence="12" id="KW-1185">Reference proteome</keyword>
<evidence type="ECO:0000256" key="7">
    <source>
        <dbReference type="HAMAP-Rule" id="MF_00265"/>
    </source>
</evidence>
<feature type="binding site" evidence="7">
    <location>
        <position position="99"/>
    </location>
    <ligand>
        <name>Mg(2+)</name>
        <dbReference type="ChEBI" id="CHEBI:18420"/>
    </ligand>
</feature>
<protein>
    <recommendedName>
        <fullName evidence="7">Ribonuclease VapC</fullName>
        <shortName evidence="7">RNase VapC</shortName>
        <ecNumber evidence="7">3.1.-.-</ecNumber>
    </recommendedName>
    <alternativeName>
        <fullName evidence="7">Toxin VapC</fullName>
    </alternativeName>
</protein>
<dbReference type="InterPro" id="IPR029060">
    <property type="entry name" value="PIN-like_dom_sf"/>
</dbReference>
<evidence type="ECO:0000313" key="11">
    <source>
        <dbReference type="Proteomes" id="UP000192335"/>
    </source>
</evidence>
<dbReference type="AlphaFoldDB" id="A0A8E2IQP7"/>
<keyword evidence="5 7" id="KW-0378">Hydrolase</keyword>
<feature type="domain" description="PIN" evidence="8">
    <location>
        <begin position="3"/>
        <end position="118"/>
    </location>
</feature>
<dbReference type="GO" id="GO:0004540">
    <property type="term" value="F:RNA nuclease activity"/>
    <property type="evidence" value="ECO:0007669"/>
    <property type="project" value="InterPro"/>
</dbReference>
<sequence length="138" mass="15535">MRFIDTNVLLYAISRDRHEREKGRRANEILADRDLAVSVQVLQEFYVQATRSSRPDPISHEQAVGLVESFMRFPVAPITAELMLAAFATGRRFRVSYWDAAILEAARSLGCDVVLSEDLSTDEDYAGVRVVNPFAAKE</sequence>
<evidence type="ECO:0000313" key="9">
    <source>
        <dbReference type="EMBL" id="ORC07435.1"/>
    </source>
</evidence>
<evidence type="ECO:0000256" key="5">
    <source>
        <dbReference type="ARBA" id="ARBA00022801"/>
    </source>
</evidence>
<dbReference type="OrthoDB" id="9792015at2"/>
<evidence type="ECO:0000313" key="10">
    <source>
        <dbReference type="EMBL" id="VBA30915.1"/>
    </source>
</evidence>
<evidence type="ECO:0000256" key="3">
    <source>
        <dbReference type="ARBA" id="ARBA00022722"/>
    </source>
</evidence>
<dbReference type="GO" id="GO:0090729">
    <property type="term" value="F:toxin activity"/>
    <property type="evidence" value="ECO:0007669"/>
    <property type="project" value="UniProtKB-KW"/>
</dbReference>
<dbReference type="RefSeq" id="WP_075549820.1">
    <property type="nucleotide sequence ID" value="NZ_CADEAW010000007.1"/>
</dbReference>
<dbReference type="GeneID" id="66598336"/>
<dbReference type="Gene3D" id="3.40.50.1010">
    <property type="entry name" value="5'-nuclease"/>
    <property type="match status" value="1"/>
</dbReference>
<dbReference type="EMBL" id="MWQA01000001">
    <property type="protein sequence ID" value="ORC07435.1"/>
    <property type="molecule type" value="Genomic_DNA"/>
</dbReference>
<evidence type="ECO:0000256" key="4">
    <source>
        <dbReference type="ARBA" id="ARBA00022723"/>
    </source>
</evidence>
<evidence type="ECO:0000259" key="8">
    <source>
        <dbReference type="Pfam" id="PF01850"/>
    </source>
</evidence>
<reference evidence="9 11" key="1">
    <citation type="submission" date="2017-02" db="EMBL/GenBank/DDBJ databases">
        <title>Mycobacterium kansasii genomes.</title>
        <authorList>
            <person name="Borowka P."/>
            <person name="Strapagiel D."/>
            <person name="Marciniak B."/>
            <person name="Lach J."/>
            <person name="Bakula Z."/>
            <person name="Van Ingen J."/>
            <person name="Safianowska A."/>
            <person name="Brzostek A."/>
            <person name="Dziadek J."/>
            <person name="Jagielski T."/>
        </authorList>
    </citation>
    <scope>NUCLEOTIDE SEQUENCE [LARGE SCALE GENOMIC DNA]</scope>
    <source>
        <strain evidence="9 11">12MK</strain>
    </source>
</reference>
<keyword evidence="10" id="KW-0255">Endonuclease</keyword>
<dbReference type="SUPFAM" id="SSF88723">
    <property type="entry name" value="PIN domain-like"/>
    <property type="match status" value="1"/>
</dbReference>
<gene>
    <name evidence="7" type="primary">vapC</name>
    <name evidence="10" type="synonym">vapC_2</name>
    <name evidence="9" type="ORF">B4U45_13345</name>
    <name evidence="10" type="ORF">LAUMK4_05280</name>
</gene>
<keyword evidence="2 7" id="KW-1277">Toxin-antitoxin system</keyword>
<organism evidence="9 11">
    <name type="scientific">Mycobacterium persicum</name>
    <dbReference type="NCBI Taxonomy" id="1487726"/>
    <lineage>
        <taxon>Bacteria</taxon>
        <taxon>Bacillati</taxon>
        <taxon>Actinomycetota</taxon>
        <taxon>Actinomycetes</taxon>
        <taxon>Mycobacteriales</taxon>
        <taxon>Mycobacteriaceae</taxon>
        <taxon>Mycobacterium</taxon>
    </lineage>
</organism>
<evidence type="ECO:0000256" key="2">
    <source>
        <dbReference type="ARBA" id="ARBA00022649"/>
    </source>
</evidence>
<dbReference type="HAMAP" id="MF_00265">
    <property type="entry name" value="VapC_Nob1"/>
    <property type="match status" value="1"/>
</dbReference>
<dbReference type="InterPro" id="IPR002716">
    <property type="entry name" value="PIN_dom"/>
</dbReference>
<comment type="similarity">
    <text evidence="7">Belongs to the PINc/VapC protein family.</text>
</comment>
<evidence type="ECO:0000256" key="1">
    <source>
        <dbReference type="ARBA" id="ARBA00001946"/>
    </source>
</evidence>
<dbReference type="CDD" id="cd18692">
    <property type="entry name" value="PIN_VapC-like"/>
    <property type="match status" value="1"/>
</dbReference>
<keyword evidence="4 7" id="KW-0479">Metal-binding</keyword>
<dbReference type="GO" id="GO:0004519">
    <property type="term" value="F:endonuclease activity"/>
    <property type="evidence" value="ECO:0007669"/>
    <property type="project" value="UniProtKB-KW"/>
</dbReference>
<name>A0A8E2IQP7_9MYCO</name>
<evidence type="ECO:0000313" key="12">
    <source>
        <dbReference type="Proteomes" id="UP000271464"/>
    </source>
</evidence>
<accession>A0A8E2IQP7</accession>
<dbReference type="EMBL" id="UPHM01000146">
    <property type="protein sequence ID" value="VBA30915.1"/>
    <property type="molecule type" value="Genomic_DNA"/>
</dbReference>
<dbReference type="GO" id="GO:0000287">
    <property type="term" value="F:magnesium ion binding"/>
    <property type="evidence" value="ECO:0007669"/>
    <property type="project" value="UniProtKB-UniRule"/>
</dbReference>
<comment type="caution">
    <text evidence="9">The sequence shown here is derived from an EMBL/GenBank/DDBJ whole genome shotgun (WGS) entry which is preliminary data.</text>
</comment>
<comment type="function">
    <text evidence="7">Toxic component of a toxin-antitoxin (TA) system. An RNase.</text>
</comment>
<dbReference type="Pfam" id="PF01850">
    <property type="entry name" value="PIN"/>
    <property type="match status" value="1"/>
</dbReference>
<reference evidence="10 12" key="2">
    <citation type="submission" date="2018-09" db="EMBL/GenBank/DDBJ databases">
        <authorList>
            <person name="Tagini F."/>
        </authorList>
    </citation>
    <scope>NUCLEOTIDE SEQUENCE [LARGE SCALE GENOMIC DNA]</scope>
    <source>
        <strain evidence="10 12">MK4</strain>
    </source>
</reference>
<keyword evidence="6 7" id="KW-0460">Magnesium</keyword>
<keyword evidence="7" id="KW-0800">Toxin</keyword>